<proteinExistence type="predicted"/>
<reference evidence="1 2" key="1">
    <citation type="submission" date="2022-07" db="EMBL/GenBank/DDBJ databases">
        <authorList>
            <person name="Xamxidin M."/>
            <person name="Wu M."/>
        </authorList>
    </citation>
    <scope>NUCLEOTIDE SEQUENCE [LARGE SCALE GENOMIC DNA]</scope>
    <source>
        <strain evidence="1 2">NBRC 111650</strain>
    </source>
</reference>
<name>A0ABT1WCI3_9BURK</name>
<keyword evidence="2" id="KW-1185">Reference proteome</keyword>
<accession>A0ABT1WCI3</accession>
<dbReference type="RefSeq" id="WP_256762906.1">
    <property type="nucleotide sequence ID" value="NZ_JANIGO010000001.1"/>
</dbReference>
<evidence type="ECO:0000313" key="1">
    <source>
        <dbReference type="EMBL" id="MCQ8895230.1"/>
    </source>
</evidence>
<protein>
    <recommendedName>
        <fullName evidence="3">Zinc ribbon domain-containing protein</fullName>
    </recommendedName>
</protein>
<dbReference type="EMBL" id="JANIGO010000001">
    <property type="protein sequence ID" value="MCQ8895230.1"/>
    <property type="molecule type" value="Genomic_DNA"/>
</dbReference>
<comment type="caution">
    <text evidence="1">The sequence shown here is derived from an EMBL/GenBank/DDBJ whole genome shotgun (WGS) entry which is preliminary data.</text>
</comment>
<sequence>MSCSKCTCPLCHQAAPASDIDHGNLARGYCTYCFTFDITRRGKLWVDGLTNNHREALMTSIKQEPDGQILVICGDNKENIKYEVRNSMPAKAAPSWL</sequence>
<evidence type="ECO:0000313" key="2">
    <source>
        <dbReference type="Proteomes" id="UP001204142"/>
    </source>
</evidence>
<organism evidence="1 2">
    <name type="scientific">Limnobacter humi</name>
    <dbReference type="NCBI Taxonomy" id="1778671"/>
    <lineage>
        <taxon>Bacteria</taxon>
        <taxon>Pseudomonadati</taxon>
        <taxon>Pseudomonadota</taxon>
        <taxon>Betaproteobacteria</taxon>
        <taxon>Burkholderiales</taxon>
        <taxon>Burkholderiaceae</taxon>
        <taxon>Limnobacter</taxon>
    </lineage>
</organism>
<dbReference type="Proteomes" id="UP001204142">
    <property type="component" value="Unassembled WGS sequence"/>
</dbReference>
<evidence type="ECO:0008006" key="3">
    <source>
        <dbReference type="Google" id="ProtNLM"/>
    </source>
</evidence>
<gene>
    <name evidence="1" type="ORF">NQT62_02105</name>
</gene>